<evidence type="ECO:0000256" key="1">
    <source>
        <dbReference type="ARBA" id="ARBA00004141"/>
    </source>
</evidence>
<keyword evidence="9" id="KW-1185">Reference proteome</keyword>
<feature type="transmembrane region" description="Helical" evidence="7">
    <location>
        <begin position="166"/>
        <end position="185"/>
    </location>
</feature>
<accession>A0ABS7YVC9</accession>
<feature type="transmembrane region" description="Helical" evidence="7">
    <location>
        <begin position="282"/>
        <end position="303"/>
    </location>
</feature>
<gene>
    <name evidence="8" type="ORF">LDJ79_18865</name>
</gene>
<feature type="transmembrane region" description="Helical" evidence="7">
    <location>
        <begin position="6"/>
        <end position="25"/>
    </location>
</feature>
<dbReference type="Proteomes" id="UP001199044">
    <property type="component" value="Unassembled WGS sequence"/>
</dbReference>
<feature type="transmembrane region" description="Helical" evidence="7">
    <location>
        <begin position="191"/>
        <end position="211"/>
    </location>
</feature>
<proteinExistence type="predicted"/>
<dbReference type="EMBL" id="JAIWIU010000153">
    <property type="protein sequence ID" value="MCA2018189.1"/>
    <property type="molecule type" value="Genomic_DNA"/>
</dbReference>
<comment type="subcellular location">
    <subcellularLocation>
        <location evidence="1">Membrane</location>
        <topology evidence="1">Multi-pass membrane protein</topology>
    </subcellularLocation>
</comment>
<evidence type="ECO:0000256" key="4">
    <source>
        <dbReference type="ARBA" id="ARBA00022692"/>
    </source>
</evidence>
<evidence type="ECO:0000256" key="6">
    <source>
        <dbReference type="ARBA" id="ARBA00023136"/>
    </source>
</evidence>
<evidence type="ECO:0000256" key="2">
    <source>
        <dbReference type="ARBA" id="ARBA00022448"/>
    </source>
</evidence>
<dbReference type="PANTHER" id="PTHR36838:SF3">
    <property type="entry name" value="TRANSPORTER AUXIN EFFLUX CARRIER EC FAMILY"/>
    <property type="match status" value="1"/>
</dbReference>
<evidence type="ECO:0000256" key="3">
    <source>
        <dbReference type="ARBA" id="ARBA00022475"/>
    </source>
</evidence>
<feature type="transmembrane region" description="Helical" evidence="7">
    <location>
        <begin position="250"/>
        <end position="270"/>
    </location>
</feature>
<feature type="transmembrane region" description="Helical" evidence="7">
    <location>
        <begin position="37"/>
        <end position="54"/>
    </location>
</feature>
<feature type="transmembrane region" description="Helical" evidence="7">
    <location>
        <begin position="91"/>
        <end position="114"/>
    </location>
</feature>
<evidence type="ECO:0000313" key="9">
    <source>
        <dbReference type="Proteomes" id="UP001199044"/>
    </source>
</evidence>
<feature type="transmembrane region" description="Helical" evidence="7">
    <location>
        <begin position="223"/>
        <end position="244"/>
    </location>
</feature>
<dbReference type="PANTHER" id="PTHR36838">
    <property type="entry name" value="AUXIN EFFLUX CARRIER FAMILY PROTEIN"/>
    <property type="match status" value="1"/>
</dbReference>
<dbReference type="RefSeq" id="WP_225251691.1">
    <property type="nucleotide sequence ID" value="NZ_JAIWIU010000153.1"/>
</dbReference>
<evidence type="ECO:0000256" key="7">
    <source>
        <dbReference type="SAM" id="Phobius"/>
    </source>
</evidence>
<name>A0ABS7YVC9_9VIBR</name>
<keyword evidence="3" id="KW-1003">Cell membrane</keyword>
<dbReference type="Pfam" id="PF03547">
    <property type="entry name" value="Mem_trans"/>
    <property type="match status" value="1"/>
</dbReference>
<protein>
    <submittedName>
        <fullName evidence="8">AEC family transporter</fullName>
    </submittedName>
</protein>
<keyword evidence="4 7" id="KW-0812">Transmembrane</keyword>
<sequence length="308" mass="33818">MNQFLGPLSFVFIMALAFTLKKVGFIQPDESRVVNKLLMNLALPCTIIVTFASLRSTENLLQVCMFGFVASLLPILVIYRMTTKMANYSRTVVMLNISGFNIGCFALPFIQLYFGNEGGVLATIFDTGNALLVTGGSYVLTQYLLPEADGERMTMKDVVRNLSQSVPFVTYIIMFILAFLGWKLPHAVNQILTPIGAATPFLAMFMLGLLFNPHVELSQLKIALGLTALRLCWGVLFSVTAYYWLPFDLLTRQVLSVVVFAPASALAPIYSMKLKADVQLSAFTNSLTIISGVAIMSTLSILYTGGLN</sequence>
<organism evidence="8 9">
    <name type="scientific">Vibrio tritonius</name>
    <dbReference type="NCBI Taxonomy" id="1435069"/>
    <lineage>
        <taxon>Bacteria</taxon>
        <taxon>Pseudomonadati</taxon>
        <taxon>Pseudomonadota</taxon>
        <taxon>Gammaproteobacteria</taxon>
        <taxon>Vibrionales</taxon>
        <taxon>Vibrionaceae</taxon>
        <taxon>Vibrio</taxon>
    </lineage>
</organism>
<keyword evidence="5 7" id="KW-1133">Transmembrane helix</keyword>
<keyword evidence="6 7" id="KW-0472">Membrane</keyword>
<evidence type="ECO:0000313" key="8">
    <source>
        <dbReference type="EMBL" id="MCA2018189.1"/>
    </source>
</evidence>
<dbReference type="InterPro" id="IPR004776">
    <property type="entry name" value="Mem_transp_PIN-like"/>
</dbReference>
<keyword evidence="2" id="KW-0813">Transport</keyword>
<feature type="transmembrane region" description="Helical" evidence="7">
    <location>
        <begin position="60"/>
        <end position="79"/>
    </location>
</feature>
<comment type="caution">
    <text evidence="8">The sequence shown here is derived from an EMBL/GenBank/DDBJ whole genome shotgun (WGS) entry which is preliminary data.</text>
</comment>
<feature type="transmembrane region" description="Helical" evidence="7">
    <location>
        <begin position="120"/>
        <end position="145"/>
    </location>
</feature>
<reference evidence="9" key="1">
    <citation type="submission" date="2023-07" db="EMBL/GenBank/DDBJ databases">
        <title>Molecular identification of indigenous halophilic bacteria isolated from red sea cost, biodegradation of synthetic dyes and assessment of degraded metabolite toxicity.</title>
        <authorList>
            <person name="Chaieb K."/>
            <person name="Altayb H.N."/>
        </authorList>
    </citation>
    <scope>NUCLEOTIDE SEQUENCE [LARGE SCALE GENOMIC DNA]</scope>
    <source>
        <strain evidence="9">K20</strain>
    </source>
</reference>
<evidence type="ECO:0000256" key="5">
    <source>
        <dbReference type="ARBA" id="ARBA00022989"/>
    </source>
</evidence>